<proteinExistence type="inferred from homology"/>
<reference evidence="8 9" key="1">
    <citation type="submission" date="2020-05" db="EMBL/GenBank/DDBJ databases">
        <title>Distinct polysaccharide utilization as determinants for interspecies competition between intestinal Prevotella spp.</title>
        <authorList>
            <person name="Galvez E.J.C."/>
            <person name="Iljazovic A."/>
            <person name="Strowig T."/>
        </authorList>
    </citation>
    <scope>NUCLEOTIDE SEQUENCE [LARGE SCALE GENOMIC DNA]</scope>
    <source>
        <strain evidence="8 9">PCHR</strain>
    </source>
</reference>
<comment type="caution">
    <text evidence="8">The sequence shown here is derived from an EMBL/GenBank/DDBJ whole genome shotgun (WGS) entry which is preliminary data.</text>
</comment>
<dbReference type="InterPro" id="IPR007627">
    <property type="entry name" value="RNA_pol_sigma70_r2"/>
</dbReference>
<dbReference type="RefSeq" id="WP_172343538.1">
    <property type="nucleotide sequence ID" value="NZ_CASYYZ010000041.1"/>
</dbReference>
<dbReference type="Proteomes" id="UP000820977">
    <property type="component" value="Unassembled WGS sequence"/>
</dbReference>
<dbReference type="PANTHER" id="PTHR43133">
    <property type="entry name" value="RNA POLYMERASE ECF-TYPE SIGMA FACTO"/>
    <property type="match status" value="1"/>
</dbReference>
<gene>
    <name evidence="8" type="ORF">HPS54_00505</name>
</gene>
<sequence>MNNISFRNDILPLKNVLFRLALRITLNREDAEDVVQDTLVKVWNKRDDWHEIDSIEAFCMTVCRNLSLDKVKKASRSTGSLEQTGTEAADRTGADPYDRIVQRDRFDTVRRLMNALPEKQRTCMQLRDFEGKSYKDIAAVMNITEEQVKVSIFRARQTIKQKYVEIDKYGL</sequence>
<keyword evidence="4" id="KW-0238">DNA-binding</keyword>
<dbReference type="EMBL" id="JABKKJ010000001">
    <property type="protein sequence ID" value="NPE24008.1"/>
    <property type="molecule type" value="Genomic_DNA"/>
</dbReference>
<dbReference type="PANTHER" id="PTHR43133:SF8">
    <property type="entry name" value="RNA POLYMERASE SIGMA FACTOR HI_1459-RELATED"/>
    <property type="match status" value="1"/>
</dbReference>
<dbReference type="InterPro" id="IPR036388">
    <property type="entry name" value="WH-like_DNA-bd_sf"/>
</dbReference>
<comment type="similarity">
    <text evidence="1">Belongs to the sigma-70 factor family. ECF subfamily.</text>
</comment>
<dbReference type="InterPro" id="IPR013249">
    <property type="entry name" value="RNA_pol_sigma70_r4_t2"/>
</dbReference>
<dbReference type="Gene3D" id="1.10.1740.10">
    <property type="match status" value="1"/>
</dbReference>
<accession>A0ABX2AZH7</accession>
<dbReference type="CDD" id="cd06171">
    <property type="entry name" value="Sigma70_r4"/>
    <property type="match status" value="1"/>
</dbReference>
<evidence type="ECO:0000259" key="7">
    <source>
        <dbReference type="Pfam" id="PF08281"/>
    </source>
</evidence>
<keyword evidence="3" id="KW-0731">Sigma factor</keyword>
<dbReference type="InterPro" id="IPR013324">
    <property type="entry name" value="RNA_pol_sigma_r3/r4-like"/>
</dbReference>
<dbReference type="SUPFAM" id="SSF88659">
    <property type="entry name" value="Sigma3 and sigma4 domains of RNA polymerase sigma factors"/>
    <property type="match status" value="1"/>
</dbReference>
<dbReference type="NCBIfam" id="TIGR02937">
    <property type="entry name" value="sigma70-ECF"/>
    <property type="match status" value="1"/>
</dbReference>
<dbReference type="InterPro" id="IPR039425">
    <property type="entry name" value="RNA_pol_sigma-70-like"/>
</dbReference>
<evidence type="ECO:0000313" key="9">
    <source>
        <dbReference type="Proteomes" id="UP000820977"/>
    </source>
</evidence>
<keyword evidence="9" id="KW-1185">Reference proteome</keyword>
<evidence type="ECO:0000313" key="8">
    <source>
        <dbReference type="EMBL" id="NPE24008.1"/>
    </source>
</evidence>
<name>A0ABX2AZH7_9BACT</name>
<evidence type="ECO:0000256" key="2">
    <source>
        <dbReference type="ARBA" id="ARBA00023015"/>
    </source>
</evidence>
<feature type="domain" description="RNA polymerase sigma-70 region 2" evidence="6">
    <location>
        <begin position="14"/>
        <end position="76"/>
    </location>
</feature>
<evidence type="ECO:0000256" key="4">
    <source>
        <dbReference type="ARBA" id="ARBA00023125"/>
    </source>
</evidence>
<dbReference type="SUPFAM" id="SSF88946">
    <property type="entry name" value="Sigma2 domain of RNA polymerase sigma factors"/>
    <property type="match status" value="1"/>
</dbReference>
<dbReference type="Pfam" id="PF04542">
    <property type="entry name" value="Sigma70_r2"/>
    <property type="match status" value="1"/>
</dbReference>
<dbReference type="Gene3D" id="1.10.10.10">
    <property type="entry name" value="Winged helix-like DNA-binding domain superfamily/Winged helix DNA-binding domain"/>
    <property type="match status" value="1"/>
</dbReference>
<dbReference type="InterPro" id="IPR013325">
    <property type="entry name" value="RNA_pol_sigma_r2"/>
</dbReference>
<keyword evidence="2" id="KW-0805">Transcription regulation</keyword>
<protein>
    <submittedName>
        <fullName evidence="8">RNA polymerase sigma factor</fullName>
    </submittedName>
</protein>
<evidence type="ECO:0000256" key="5">
    <source>
        <dbReference type="ARBA" id="ARBA00023163"/>
    </source>
</evidence>
<evidence type="ECO:0000259" key="6">
    <source>
        <dbReference type="Pfam" id="PF04542"/>
    </source>
</evidence>
<keyword evidence="5" id="KW-0804">Transcription</keyword>
<evidence type="ECO:0000256" key="1">
    <source>
        <dbReference type="ARBA" id="ARBA00010641"/>
    </source>
</evidence>
<feature type="domain" description="RNA polymerase sigma factor 70 region 4 type 2" evidence="7">
    <location>
        <begin position="109"/>
        <end position="158"/>
    </location>
</feature>
<dbReference type="InterPro" id="IPR014284">
    <property type="entry name" value="RNA_pol_sigma-70_dom"/>
</dbReference>
<dbReference type="Pfam" id="PF08281">
    <property type="entry name" value="Sigma70_r4_2"/>
    <property type="match status" value="1"/>
</dbReference>
<organism evidence="8 9">
    <name type="scientific">Xylanibacter caecicola</name>
    <dbReference type="NCBI Taxonomy" id="2736294"/>
    <lineage>
        <taxon>Bacteria</taxon>
        <taxon>Pseudomonadati</taxon>
        <taxon>Bacteroidota</taxon>
        <taxon>Bacteroidia</taxon>
        <taxon>Bacteroidales</taxon>
        <taxon>Prevotellaceae</taxon>
        <taxon>Xylanibacter</taxon>
    </lineage>
</organism>
<evidence type="ECO:0000256" key="3">
    <source>
        <dbReference type="ARBA" id="ARBA00023082"/>
    </source>
</evidence>